<protein>
    <submittedName>
        <fullName evidence="2">Uncharacterized protein</fullName>
    </submittedName>
</protein>
<dbReference type="Proteomes" id="UP000078227">
    <property type="component" value="Chromosome"/>
</dbReference>
<dbReference type="EMBL" id="FOKO01000002">
    <property type="protein sequence ID" value="SFC03922.1"/>
    <property type="molecule type" value="Genomic_DNA"/>
</dbReference>
<accession>A0AA94H1N8</accession>
<name>A0AA94H1N8_9ENTR</name>
<gene>
    <name evidence="1" type="ORF">AWR26_14350</name>
    <name evidence="2" type="ORF">SAMN05216286_1385</name>
</gene>
<evidence type="ECO:0000313" key="3">
    <source>
        <dbReference type="Proteomes" id="UP000078227"/>
    </source>
</evidence>
<dbReference type="KEGG" id="kor:AWR26_14350"/>
<evidence type="ECO:0000313" key="4">
    <source>
        <dbReference type="Proteomes" id="UP000182314"/>
    </source>
</evidence>
<reference evidence="1 3" key="2">
    <citation type="submission" date="2021-03" db="EMBL/GenBank/DDBJ databases">
        <authorList>
            <person name="Li Y."/>
            <person name="Li S."/>
            <person name="Chen M."/>
            <person name="Peng G."/>
            <person name="Tan Z."/>
            <person name="An Q."/>
        </authorList>
    </citation>
    <scope>NUCLEOTIDE SEQUENCE [LARGE SCALE GENOMIC DNA]</scope>
    <source>
        <strain evidence="1 3">Ola 51</strain>
    </source>
</reference>
<reference evidence="2 4" key="1">
    <citation type="submission" date="2016-10" db="EMBL/GenBank/DDBJ databases">
        <authorList>
            <person name="Varghese N."/>
            <person name="Submissions S."/>
        </authorList>
    </citation>
    <scope>NUCLEOTIDE SEQUENCE [LARGE SCALE GENOMIC DNA]</scope>
    <source>
        <strain evidence="2 4">CGMCC 1.7012</strain>
    </source>
</reference>
<organism evidence="2 4">
    <name type="scientific">Kosakonia oryzae</name>
    <dbReference type="NCBI Taxonomy" id="497725"/>
    <lineage>
        <taxon>Bacteria</taxon>
        <taxon>Pseudomonadati</taxon>
        <taxon>Pseudomonadota</taxon>
        <taxon>Gammaproteobacteria</taxon>
        <taxon>Enterobacterales</taxon>
        <taxon>Enterobacteriaceae</taxon>
        <taxon>Kosakonia</taxon>
    </lineage>
</organism>
<dbReference type="AlphaFoldDB" id="A0AA94H1N8"/>
<evidence type="ECO:0000313" key="2">
    <source>
        <dbReference type="EMBL" id="SFC03922.1"/>
    </source>
</evidence>
<keyword evidence="3" id="KW-1185">Reference proteome</keyword>
<dbReference type="EMBL" id="CP014007">
    <property type="protein sequence ID" value="ANI83278.1"/>
    <property type="molecule type" value="Genomic_DNA"/>
</dbReference>
<proteinExistence type="predicted"/>
<dbReference type="Proteomes" id="UP000182314">
    <property type="component" value="Unassembled WGS sequence"/>
</dbReference>
<dbReference type="RefSeq" id="WP_064566890.1">
    <property type="nucleotide sequence ID" value="NZ_CP014007.2"/>
</dbReference>
<evidence type="ECO:0000313" key="1">
    <source>
        <dbReference type="EMBL" id="ANI83278.1"/>
    </source>
</evidence>
<sequence length="224" mass="24919">MPIYRKTAGGDFAPVSALNINEGGEFKSVIAAWVNDGGTFRKVFPSVVYVDPAADYDMAGATIPTLTLSRTSESATQNAWKINKLVIPLKVNLASSNTDVDWSALDIIAIDTQEVLPFGVWSTGTSDEMWTKVELKDGVVTNTRMNGVTVAVNPSNHCPPPRDWISQLSSSSTGTEMYIKYGWYDYTAFYGRQIGIRWRWHSQQNGKYYEHIFTDENMVLNALS</sequence>